<dbReference type="OrthoDB" id="448557at2759"/>
<evidence type="ECO:0000313" key="2">
    <source>
        <dbReference type="EMBL" id="KAF4686980.1"/>
    </source>
</evidence>
<dbReference type="EMBL" id="JABANP010000201">
    <property type="protein sequence ID" value="KAF4686980.1"/>
    <property type="molecule type" value="Genomic_DNA"/>
</dbReference>
<feature type="region of interest" description="Disordered" evidence="1">
    <location>
        <begin position="1"/>
        <end position="60"/>
    </location>
</feature>
<reference evidence="2 3" key="1">
    <citation type="submission" date="2020-04" db="EMBL/GenBank/DDBJ databases">
        <title>Perkinsus olseni comparative genomics.</title>
        <authorList>
            <person name="Bogema D.R."/>
        </authorList>
    </citation>
    <scope>NUCLEOTIDE SEQUENCE [LARGE SCALE GENOMIC DNA]</scope>
    <source>
        <strain evidence="2">00978-12</strain>
    </source>
</reference>
<dbReference type="AlphaFoldDB" id="A0A7J6NTR2"/>
<feature type="region of interest" description="Disordered" evidence="1">
    <location>
        <begin position="77"/>
        <end position="100"/>
    </location>
</feature>
<sequence>MGCFSSKPEETNEPAPSKEGKQEAAAAAAATETPAATTSATTPQGNTGMDIDHTDPKLLPSAQCIQMPAELLEKAAASAEEKTTAAAAEPAAAEEQSVDPKLLPSAQTIAQPAGFVLEAQKKEAAAQQAAAAAASNMEQHQQQLIWDKLIQVSILSTCSAAHSSSQDYSDSRHAPRPSTTAAVFIGSKGSGKTSLIHKYLKLKLASRQLMWPGSLNLHQTINIEEYYPTLNPRQMPLSTSSRIRTGDLSVCRYFYVRRQLASVEKGGTEVVRAL</sequence>
<evidence type="ECO:0000256" key="1">
    <source>
        <dbReference type="SAM" id="MobiDB-lite"/>
    </source>
</evidence>
<protein>
    <submittedName>
        <fullName evidence="2">Uncharacterized protein</fullName>
    </submittedName>
</protein>
<gene>
    <name evidence="2" type="ORF">FOZ60_004651</name>
</gene>
<accession>A0A7J6NTR2</accession>
<organism evidence="2 3">
    <name type="scientific">Perkinsus olseni</name>
    <name type="common">Perkinsus atlanticus</name>
    <dbReference type="NCBI Taxonomy" id="32597"/>
    <lineage>
        <taxon>Eukaryota</taxon>
        <taxon>Sar</taxon>
        <taxon>Alveolata</taxon>
        <taxon>Perkinsozoa</taxon>
        <taxon>Perkinsea</taxon>
        <taxon>Perkinsida</taxon>
        <taxon>Perkinsidae</taxon>
        <taxon>Perkinsus</taxon>
    </lineage>
</organism>
<comment type="caution">
    <text evidence="2">The sequence shown here is derived from an EMBL/GenBank/DDBJ whole genome shotgun (WGS) entry which is preliminary data.</text>
</comment>
<evidence type="ECO:0000313" key="3">
    <source>
        <dbReference type="Proteomes" id="UP000541610"/>
    </source>
</evidence>
<feature type="compositionally biased region" description="Low complexity" evidence="1">
    <location>
        <begin position="77"/>
        <end position="95"/>
    </location>
</feature>
<proteinExistence type="predicted"/>
<feature type="compositionally biased region" description="Low complexity" evidence="1">
    <location>
        <begin position="23"/>
        <end position="43"/>
    </location>
</feature>
<dbReference type="Proteomes" id="UP000541610">
    <property type="component" value="Unassembled WGS sequence"/>
</dbReference>
<name>A0A7J6NTR2_PEROL</name>